<evidence type="ECO:0000313" key="4">
    <source>
        <dbReference type="WormBase" id="SRAE_X000232400"/>
    </source>
</evidence>
<sequence length="130" mass="14673">MLWNQDTLYSIKGNSTYIIPAGKEQYGICSCAEKDQGFRKGDNECYQFLTIGVKAEQPELLFALKELNSLVSMNGESMVGWALTGQSVLTRNRMSKQPSLSRLKKDLNAMLSNAVPDSIEINTFIWHYNK</sequence>
<dbReference type="WBParaSite" id="SRAE_X000232400.1">
    <property type="protein sequence ID" value="SRAE_X000232400.1"/>
    <property type="gene ID" value="WBGene00267908"/>
</dbReference>
<evidence type="ECO:0000313" key="2">
    <source>
        <dbReference type="Proteomes" id="UP000035682"/>
    </source>
</evidence>
<reference evidence="2" key="2">
    <citation type="submission" date="2014-09" db="EMBL/GenBank/DDBJ databases">
        <authorList>
            <person name="Martin A.A."/>
        </authorList>
    </citation>
    <scope>NUCLEOTIDE SEQUENCE</scope>
    <source>
        <strain evidence="2">ED321</strain>
    </source>
</reference>
<proteinExistence type="predicted"/>
<evidence type="ECO:0000313" key="3">
    <source>
        <dbReference type="WBParaSite" id="SRAE_X000232400.1"/>
    </source>
</evidence>
<keyword evidence="2" id="KW-1185">Reference proteome</keyword>
<protein>
    <submittedName>
        <fullName evidence="1 3">Uncharacterized protein</fullName>
    </submittedName>
</protein>
<accession>A0A090KZD3</accession>
<dbReference type="EMBL" id="LN609400">
    <property type="protein sequence ID" value="CEF60589.1"/>
    <property type="molecule type" value="Genomic_DNA"/>
</dbReference>
<gene>
    <name evidence="1 3 4" type="ORF">SRAE_X000232400</name>
</gene>
<name>A0A090KZD3_STRRB</name>
<dbReference type="Proteomes" id="UP000035682">
    <property type="component" value="Unplaced"/>
</dbReference>
<organism evidence="1">
    <name type="scientific">Strongyloides ratti</name>
    <name type="common">Parasitic roundworm</name>
    <dbReference type="NCBI Taxonomy" id="34506"/>
    <lineage>
        <taxon>Eukaryota</taxon>
        <taxon>Metazoa</taxon>
        <taxon>Ecdysozoa</taxon>
        <taxon>Nematoda</taxon>
        <taxon>Chromadorea</taxon>
        <taxon>Rhabditida</taxon>
        <taxon>Tylenchina</taxon>
        <taxon>Panagrolaimomorpha</taxon>
        <taxon>Strongyloidoidea</taxon>
        <taxon>Strongyloididae</taxon>
        <taxon>Strongyloides</taxon>
    </lineage>
</organism>
<reference evidence="1" key="1">
    <citation type="submission" date="2014-09" db="EMBL/GenBank/DDBJ databases">
        <authorList>
            <person name="Aslett A.Martin."/>
        </authorList>
    </citation>
    <scope>NUCLEOTIDE SEQUENCE</scope>
    <source>
        <strain evidence="1">ED321 Heterogonic</strain>
    </source>
</reference>
<dbReference type="AlphaFoldDB" id="A0A090KZD3"/>
<dbReference type="CTD" id="36385402"/>
<dbReference type="GeneID" id="36385402"/>
<reference evidence="3" key="3">
    <citation type="submission" date="2020-12" db="UniProtKB">
        <authorList>
            <consortium name="WormBaseParasite"/>
        </authorList>
    </citation>
    <scope>IDENTIFICATION</scope>
</reference>
<dbReference type="WormBase" id="SRAE_X000232400">
    <property type="protein sequence ID" value="SRP03933"/>
    <property type="gene ID" value="WBGene00267908"/>
</dbReference>
<dbReference type="RefSeq" id="XP_024499798.1">
    <property type="nucleotide sequence ID" value="XM_024645524.1"/>
</dbReference>
<evidence type="ECO:0000313" key="1">
    <source>
        <dbReference type="EMBL" id="CEF60589.1"/>
    </source>
</evidence>